<dbReference type="EMBL" id="KY057374">
    <property type="protein sequence ID" value="AQX92155.1"/>
    <property type="molecule type" value="Genomic_DNA"/>
</dbReference>
<evidence type="ECO:0000256" key="1">
    <source>
        <dbReference type="ARBA" id="ARBA00004304"/>
    </source>
</evidence>
<evidence type="ECO:0000256" key="6">
    <source>
        <dbReference type="ARBA" id="ARBA00022692"/>
    </source>
</evidence>
<evidence type="ECO:0000256" key="3">
    <source>
        <dbReference type="ARBA" id="ARBA00011291"/>
    </source>
</evidence>
<evidence type="ECO:0000256" key="13">
    <source>
        <dbReference type="SAM" id="Phobius"/>
    </source>
</evidence>
<dbReference type="GO" id="GO:0045259">
    <property type="term" value="C:proton-transporting ATP synthase complex"/>
    <property type="evidence" value="ECO:0007669"/>
    <property type="project" value="UniProtKB-KW"/>
</dbReference>
<evidence type="ECO:0000256" key="4">
    <source>
        <dbReference type="ARBA" id="ARBA00022448"/>
    </source>
</evidence>
<evidence type="ECO:0000313" key="14">
    <source>
        <dbReference type="EMBL" id="AQX92155.1"/>
    </source>
</evidence>
<reference evidence="14" key="1">
    <citation type="journal article" date="2017" name="Conserv Genet Resour">
        <title>The complete mitochondrial genome of the Chestnut weevil Curculio davidi (Insecta: Coleoptera: Curculionidae).</title>
        <authorList>
            <person name="Guan D.-L."/>
            <person name="Xu S.-Q."/>
        </authorList>
    </citation>
    <scope>NUCLEOTIDE SEQUENCE</scope>
</reference>
<evidence type="ECO:0000256" key="8">
    <source>
        <dbReference type="ARBA" id="ARBA00022989"/>
    </source>
</evidence>
<sequence length="52" mass="6481">MPQMAPMSWLTLYFIFIMIFVLMIIMNYYSFLYSTNNNFTKKTNKKLINWKW</sequence>
<dbReference type="InterPro" id="IPR001421">
    <property type="entry name" value="ATP8_metazoa"/>
</dbReference>
<dbReference type="GO" id="GO:0015078">
    <property type="term" value="F:proton transmembrane transporter activity"/>
    <property type="evidence" value="ECO:0007669"/>
    <property type="project" value="InterPro"/>
</dbReference>
<keyword evidence="9 12" id="KW-0406">Ion transport</keyword>
<keyword evidence="7 12" id="KW-0375">Hydrogen ion transport</keyword>
<comment type="subcellular location">
    <subcellularLocation>
        <location evidence="1 12">Mitochondrion membrane</location>
        <topology evidence="1 12">Single-pass membrane protein</topology>
    </subcellularLocation>
</comment>
<organism evidence="14">
    <name type="scientific">Curculio davidi</name>
    <dbReference type="NCBI Taxonomy" id="1453177"/>
    <lineage>
        <taxon>Eukaryota</taxon>
        <taxon>Metazoa</taxon>
        <taxon>Ecdysozoa</taxon>
        <taxon>Arthropoda</taxon>
        <taxon>Hexapoda</taxon>
        <taxon>Insecta</taxon>
        <taxon>Pterygota</taxon>
        <taxon>Neoptera</taxon>
        <taxon>Endopterygota</taxon>
        <taxon>Coleoptera</taxon>
        <taxon>Polyphaga</taxon>
        <taxon>Cucujiformia</taxon>
        <taxon>Curculionidae</taxon>
        <taxon>Curculioninae</taxon>
        <taxon>Curculionini</taxon>
        <taxon>Curculio</taxon>
    </lineage>
</organism>
<evidence type="ECO:0000256" key="10">
    <source>
        <dbReference type="ARBA" id="ARBA00023128"/>
    </source>
</evidence>
<keyword evidence="10 12" id="KW-0496">Mitochondrion</keyword>
<keyword evidence="4 12" id="KW-0813">Transport</keyword>
<proteinExistence type="inferred from homology"/>
<dbReference type="GO" id="GO:0031966">
    <property type="term" value="C:mitochondrial membrane"/>
    <property type="evidence" value="ECO:0007669"/>
    <property type="project" value="UniProtKB-SubCell"/>
</dbReference>
<feature type="transmembrane region" description="Helical" evidence="13">
    <location>
        <begin position="12"/>
        <end position="32"/>
    </location>
</feature>
<dbReference type="AlphaFoldDB" id="A0A1S7C7T7"/>
<keyword evidence="8 13" id="KW-1133">Transmembrane helix</keyword>
<evidence type="ECO:0000256" key="12">
    <source>
        <dbReference type="RuleBase" id="RU003661"/>
    </source>
</evidence>
<evidence type="ECO:0000256" key="7">
    <source>
        <dbReference type="ARBA" id="ARBA00022781"/>
    </source>
</evidence>
<evidence type="ECO:0000256" key="2">
    <source>
        <dbReference type="ARBA" id="ARBA00008892"/>
    </source>
</evidence>
<gene>
    <name evidence="14" type="primary">ATP8</name>
</gene>
<keyword evidence="11 13" id="KW-0472">Membrane</keyword>
<accession>A0A1S7C7T7</accession>
<keyword evidence="5 12" id="KW-0138">CF(0)</keyword>
<dbReference type="GO" id="GO:0015986">
    <property type="term" value="P:proton motive force-driven ATP synthesis"/>
    <property type="evidence" value="ECO:0007669"/>
    <property type="project" value="InterPro"/>
</dbReference>
<keyword evidence="6 12" id="KW-0812">Transmembrane</keyword>
<protein>
    <recommendedName>
        <fullName evidence="12">ATP synthase complex subunit 8</fullName>
    </recommendedName>
</protein>
<comment type="subunit">
    <text evidence="3">F-type ATPases have 2 components, CF(1) - the catalytic core - and CF(0) - the membrane proton channel.</text>
</comment>
<comment type="similarity">
    <text evidence="2 12">Belongs to the ATPase protein 8 family.</text>
</comment>
<evidence type="ECO:0000256" key="5">
    <source>
        <dbReference type="ARBA" id="ARBA00022547"/>
    </source>
</evidence>
<dbReference type="GeneID" id="32229199"/>
<dbReference type="Pfam" id="PF00895">
    <property type="entry name" value="ATP-synt_8"/>
    <property type="match status" value="1"/>
</dbReference>
<dbReference type="CTD" id="4509"/>
<name>A0A1S7C7T7_9CUCU</name>
<evidence type="ECO:0000256" key="11">
    <source>
        <dbReference type="ARBA" id="ARBA00023136"/>
    </source>
</evidence>
<dbReference type="RefSeq" id="YP_009353584.1">
    <property type="nucleotide sequence ID" value="NC_034293.1"/>
</dbReference>
<geneLocation type="mitochondrion" evidence="14"/>
<evidence type="ECO:0000256" key="9">
    <source>
        <dbReference type="ARBA" id="ARBA00023065"/>
    </source>
</evidence>